<sequence>LFCYCLVFNDLFMYICIYQKRLAKIFARNSQIF</sequence>
<dbReference type="AlphaFoldDB" id="A0A161M3M4"/>
<feature type="non-terminal residue" evidence="1">
    <location>
        <position position="1"/>
    </location>
</feature>
<proteinExistence type="predicted"/>
<organism evidence="1">
    <name type="scientific">Triatoma infestans</name>
    <name type="common">Assassin bug</name>
    <dbReference type="NCBI Taxonomy" id="30076"/>
    <lineage>
        <taxon>Eukaryota</taxon>
        <taxon>Metazoa</taxon>
        <taxon>Ecdysozoa</taxon>
        <taxon>Arthropoda</taxon>
        <taxon>Hexapoda</taxon>
        <taxon>Insecta</taxon>
        <taxon>Pterygota</taxon>
        <taxon>Neoptera</taxon>
        <taxon>Paraneoptera</taxon>
        <taxon>Hemiptera</taxon>
        <taxon>Heteroptera</taxon>
        <taxon>Panheteroptera</taxon>
        <taxon>Cimicomorpha</taxon>
        <taxon>Reduviidae</taxon>
        <taxon>Triatominae</taxon>
        <taxon>Triatoma</taxon>
    </lineage>
</organism>
<reference evidence="1" key="1">
    <citation type="submission" date="2016-04" db="EMBL/GenBank/DDBJ databases">
        <authorList>
            <person name="Calderon-Fernandez G.M.Sr."/>
        </authorList>
    </citation>
    <scope>NUCLEOTIDE SEQUENCE</scope>
    <source>
        <strain evidence="1">Int1</strain>
        <tissue evidence="1">Integument</tissue>
    </source>
</reference>
<reference evidence="1" key="2">
    <citation type="journal article" date="2017" name="J. Med. Entomol.">
        <title>Transcriptome Analysis of the Triatoma infestans (Hemiptera: Reduviidae) Integument.</title>
        <authorList>
            <person name="Calderon-Fernandez G.M."/>
            <person name="Moriconi D.E."/>
            <person name="Dulbecco A.B."/>
            <person name="Juarez M.P."/>
        </authorList>
    </citation>
    <scope>NUCLEOTIDE SEQUENCE</scope>
    <source>
        <strain evidence="1">Int1</strain>
        <tissue evidence="1">Integument</tissue>
    </source>
</reference>
<dbReference type="EMBL" id="GEMB01005505">
    <property type="protein sequence ID" value="JAR97816.1"/>
    <property type="molecule type" value="Transcribed_RNA"/>
</dbReference>
<accession>A0A161M3M4</accession>
<evidence type="ECO:0000313" key="1">
    <source>
        <dbReference type="EMBL" id="JAR97816.1"/>
    </source>
</evidence>
<name>A0A161M3M4_TRIIF</name>
<protein>
    <submittedName>
        <fullName evidence="1">Facilitated trehalose transporter tret1-2-like protein isoform x1</fullName>
    </submittedName>
</protein>